<keyword evidence="5" id="KW-0687">Ribonucleoprotein</keyword>
<evidence type="ECO:0000256" key="6">
    <source>
        <dbReference type="ARBA" id="ARBA00035289"/>
    </source>
</evidence>
<dbReference type="PANTHER" id="PTHR21183">
    <property type="entry name" value="RIBOSOMAL PROTEIN L47, MITOCHONDRIAL-RELATED"/>
    <property type="match status" value="1"/>
</dbReference>
<protein>
    <recommendedName>
        <fullName evidence="6">Large ribosomal subunit protein uL29m</fullName>
    </recommendedName>
</protein>
<sequence length="288" mass="34501">MGENNISDVEVVYKFLFKSSIQSLVWTSAKRIYSPTVVIAELNQLTRNFHAEIESGWLVIDVRLKWLRCLHASSIRSDLMEFFDSEENWKKQQVRSGRSWKKDELRIKSNEDLHKLWYVLLKEKNMLLTMEEAALKKNAAFQSPERLDKVEESMENLEEVVKERNKAYYELETGKSGLRELGVRPDIFGRIETYQLNEYYEPASENPDYTEPDYLIRYDPDVDEFLRKMNEKMNDREKEQTKKDLEHIRELFTRFPELDKEALQEKYPKLDIEKIHKEYIYKYGKVSI</sequence>
<evidence type="ECO:0000256" key="1">
    <source>
        <dbReference type="ARBA" id="ARBA00004173"/>
    </source>
</evidence>
<keyword evidence="8" id="KW-1185">Reference proteome</keyword>
<evidence type="ECO:0000313" key="8">
    <source>
        <dbReference type="Proteomes" id="UP001235939"/>
    </source>
</evidence>
<dbReference type="InterPro" id="IPR038340">
    <property type="entry name" value="MRP-L47_sf"/>
</dbReference>
<dbReference type="Proteomes" id="UP001235939">
    <property type="component" value="Chromosome 22"/>
</dbReference>
<accession>A0ABY6LPG0</accession>
<comment type="similarity">
    <text evidence="2">Belongs to the universal ribosomal protein uL29 family.</text>
</comment>
<proteinExistence type="inferred from homology"/>
<evidence type="ECO:0000256" key="4">
    <source>
        <dbReference type="ARBA" id="ARBA00023128"/>
    </source>
</evidence>
<evidence type="ECO:0000256" key="2">
    <source>
        <dbReference type="ARBA" id="ARBA00009254"/>
    </source>
</evidence>
<reference evidence="7 8" key="1">
    <citation type="submission" date="2022-03" db="EMBL/GenBank/DDBJ databases">
        <title>A chromosomal length assembly of Cordylochernes scorpioides.</title>
        <authorList>
            <person name="Zeh D."/>
            <person name="Zeh J."/>
        </authorList>
    </citation>
    <scope>NUCLEOTIDE SEQUENCE [LARGE SCALE GENOMIC DNA]</scope>
    <source>
        <strain evidence="7">IN4F17</strain>
        <tissue evidence="7">Whole Body</tissue>
    </source>
</reference>
<organism evidence="7 8">
    <name type="scientific">Cordylochernes scorpioides</name>
    <dbReference type="NCBI Taxonomy" id="51811"/>
    <lineage>
        <taxon>Eukaryota</taxon>
        <taxon>Metazoa</taxon>
        <taxon>Ecdysozoa</taxon>
        <taxon>Arthropoda</taxon>
        <taxon>Chelicerata</taxon>
        <taxon>Arachnida</taxon>
        <taxon>Pseudoscorpiones</taxon>
        <taxon>Cheliferoidea</taxon>
        <taxon>Chernetidae</taxon>
        <taxon>Cordylochernes</taxon>
    </lineage>
</organism>
<dbReference type="PANTHER" id="PTHR21183:SF18">
    <property type="entry name" value="LARGE RIBOSOMAL SUBUNIT PROTEIN UL29M"/>
    <property type="match status" value="1"/>
</dbReference>
<comment type="subcellular location">
    <subcellularLocation>
        <location evidence="1">Mitochondrion</location>
    </subcellularLocation>
</comment>
<keyword evidence="3" id="KW-0689">Ribosomal protein</keyword>
<evidence type="ECO:0000313" key="7">
    <source>
        <dbReference type="EMBL" id="UYV83073.1"/>
    </source>
</evidence>
<evidence type="ECO:0000256" key="5">
    <source>
        <dbReference type="ARBA" id="ARBA00023274"/>
    </source>
</evidence>
<keyword evidence="4" id="KW-0496">Mitochondrion</keyword>
<dbReference type="Gene3D" id="6.10.330.20">
    <property type="match status" value="1"/>
</dbReference>
<dbReference type="Pfam" id="PF06984">
    <property type="entry name" value="MRP-L47"/>
    <property type="match status" value="1"/>
</dbReference>
<gene>
    <name evidence="7" type="ORF">LAZ67_22002100</name>
</gene>
<evidence type="ECO:0000256" key="3">
    <source>
        <dbReference type="ARBA" id="ARBA00022980"/>
    </source>
</evidence>
<name>A0ABY6LPG0_9ARAC</name>
<dbReference type="InterPro" id="IPR010729">
    <property type="entry name" value="Ribosomal_uL29_mit"/>
</dbReference>
<dbReference type="EMBL" id="CP092884">
    <property type="protein sequence ID" value="UYV83073.1"/>
    <property type="molecule type" value="Genomic_DNA"/>
</dbReference>